<keyword evidence="1" id="KW-0805">Transcription regulation</keyword>
<accession>A0A395HLD5</accession>
<feature type="domain" description="Zn(2)-C6 fungal-type" evidence="5">
    <location>
        <begin position="10"/>
        <end position="38"/>
    </location>
</feature>
<evidence type="ECO:0000256" key="2">
    <source>
        <dbReference type="ARBA" id="ARBA00023125"/>
    </source>
</evidence>
<evidence type="ECO:0000259" key="5">
    <source>
        <dbReference type="PROSITE" id="PS50048"/>
    </source>
</evidence>
<dbReference type="GO" id="GO:0000981">
    <property type="term" value="F:DNA-binding transcription factor activity, RNA polymerase II-specific"/>
    <property type="evidence" value="ECO:0007669"/>
    <property type="project" value="InterPro"/>
</dbReference>
<sequence length="413" mass="45552">MGRSSWRAQSCRTCLARKVKCDKARPTCCRCRSSNRECGGSSSTTPTHGTHTLLHPSQQLMAEYQSQTQLLAQFLHDYLPPKTRRAVTYPSPLHWAETFFTLLESGSPIVHASLAALTLTHTANTRHDDALAQQGRHQYELAVQQIRALPALTQPTDLIRSGMILALYESCTHSPGQGNAWQIHVQAACNLVRQLAAPALALSKQDLRRLRTVDFLRICIDGQIISPPNLELPAEPATDVFDRLLDILYQIMHTLAAVRRKTRLDGLNRDSAELLMRRAVVHEAQLLDWYRGLQSEDGGMVISRPAAVSREATKKNALAFSNPSVIPLMLLYWLGMVAVYASTAETLQTLAQSRQFATSTTLPQRLNKADSLCRHFANRIHQRHAGCAGLGLGTAILAAATAAAARQICASRQ</sequence>
<dbReference type="GO" id="GO:0009893">
    <property type="term" value="P:positive regulation of metabolic process"/>
    <property type="evidence" value="ECO:0007669"/>
    <property type="project" value="UniProtKB-ARBA"/>
</dbReference>
<organism evidence="6 7">
    <name type="scientific">Aspergillus homomorphus (strain CBS 101889)</name>
    <dbReference type="NCBI Taxonomy" id="1450537"/>
    <lineage>
        <taxon>Eukaryota</taxon>
        <taxon>Fungi</taxon>
        <taxon>Dikarya</taxon>
        <taxon>Ascomycota</taxon>
        <taxon>Pezizomycotina</taxon>
        <taxon>Eurotiomycetes</taxon>
        <taxon>Eurotiomycetidae</taxon>
        <taxon>Eurotiales</taxon>
        <taxon>Aspergillaceae</taxon>
        <taxon>Aspergillus</taxon>
        <taxon>Aspergillus subgen. Circumdati</taxon>
    </lineage>
</organism>
<dbReference type="STRING" id="1450537.A0A395HLD5"/>
<dbReference type="Pfam" id="PF00172">
    <property type="entry name" value="Zn_clus"/>
    <property type="match status" value="1"/>
</dbReference>
<dbReference type="PROSITE" id="PS50048">
    <property type="entry name" value="ZN2_CY6_FUNGAL_2"/>
    <property type="match status" value="1"/>
</dbReference>
<dbReference type="PANTHER" id="PTHR38111">
    <property type="entry name" value="ZN(2)-C6 FUNGAL-TYPE DOMAIN-CONTAINING PROTEIN-RELATED"/>
    <property type="match status" value="1"/>
</dbReference>
<evidence type="ECO:0000313" key="7">
    <source>
        <dbReference type="Proteomes" id="UP000248961"/>
    </source>
</evidence>
<dbReference type="GO" id="GO:0003677">
    <property type="term" value="F:DNA binding"/>
    <property type="evidence" value="ECO:0007669"/>
    <property type="project" value="UniProtKB-KW"/>
</dbReference>
<dbReference type="SUPFAM" id="SSF57701">
    <property type="entry name" value="Zn2/Cys6 DNA-binding domain"/>
    <property type="match status" value="1"/>
</dbReference>
<dbReference type="GeneID" id="37194815"/>
<protein>
    <recommendedName>
        <fullName evidence="5">Zn(2)-C6 fungal-type domain-containing protein</fullName>
    </recommendedName>
</protein>
<dbReference type="Proteomes" id="UP000248961">
    <property type="component" value="Unassembled WGS sequence"/>
</dbReference>
<dbReference type="AlphaFoldDB" id="A0A395HLD5"/>
<dbReference type="GO" id="GO:0008270">
    <property type="term" value="F:zinc ion binding"/>
    <property type="evidence" value="ECO:0007669"/>
    <property type="project" value="InterPro"/>
</dbReference>
<name>A0A395HLD5_ASPHC</name>
<dbReference type="CDD" id="cd00067">
    <property type="entry name" value="GAL4"/>
    <property type="match status" value="1"/>
</dbReference>
<reference evidence="6 7" key="1">
    <citation type="submission" date="2018-02" db="EMBL/GenBank/DDBJ databases">
        <title>The genomes of Aspergillus section Nigri reveals drivers in fungal speciation.</title>
        <authorList>
            <consortium name="DOE Joint Genome Institute"/>
            <person name="Vesth T.C."/>
            <person name="Nybo J."/>
            <person name="Theobald S."/>
            <person name="Brandl J."/>
            <person name="Frisvad J.C."/>
            <person name="Nielsen K.F."/>
            <person name="Lyhne E.K."/>
            <person name="Kogle M.E."/>
            <person name="Kuo A."/>
            <person name="Riley R."/>
            <person name="Clum A."/>
            <person name="Nolan M."/>
            <person name="Lipzen A."/>
            <person name="Salamov A."/>
            <person name="Henrissat B."/>
            <person name="Wiebenga A."/>
            <person name="De vries R.P."/>
            <person name="Grigoriev I.V."/>
            <person name="Mortensen U.H."/>
            <person name="Andersen M.R."/>
            <person name="Baker S.E."/>
        </authorList>
    </citation>
    <scope>NUCLEOTIDE SEQUENCE [LARGE SCALE GENOMIC DNA]</scope>
    <source>
        <strain evidence="6 7">CBS 101889</strain>
    </source>
</reference>
<gene>
    <name evidence="6" type="ORF">BO97DRAFT_200666</name>
</gene>
<dbReference type="InterPro" id="IPR001138">
    <property type="entry name" value="Zn2Cys6_DnaBD"/>
</dbReference>
<dbReference type="InterPro" id="IPR053178">
    <property type="entry name" value="Osmoadaptation_assoc"/>
</dbReference>
<dbReference type="SMART" id="SM00066">
    <property type="entry name" value="GAL4"/>
    <property type="match status" value="1"/>
</dbReference>
<dbReference type="Pfam" id="PF11951">
    <property type="entry name" value="Fungal_trans_2"/>
    <property type="match status" value="1"/>
</dbReference>
<dbReference type="VEuPathDB" id="FungiDB:BO97DRAFT_200666"/>
<keyword evidence="2" id="KW-0238">DNA-binding</keyword>
<evidence type="ECO:0000313" key="6">
    <source>
        <dbReference type="EMBL" id="RAL08580.1"/>
    </source>
</evidence>
<evidence type="ECO:0000256" key="3">
    <source>
        <dbReference type="ARBA" id="ARBA00023163"/>
    </source>
</evidence>
<proteinExistence type="predicted"/>
<keyword evidence="4" id="KW-0539">Nucleus</keyword>
<dbReference type="InterPro" id="IPR021858">
    <property type="entry name" value="Fun_TF"/>
</dbReference>
<evidence type="ECO:0000256" key="1">
    <source>
        <dbReference type="ARBA" id="ARBA00023015"/>
    </source>
</evidence>
<keyword evidence="3" id="KW-0804">Transcription</keyword>
<evidence type="ECO:0000256" key="4">
    <source>
        <dbReference type="ARBA" id="ARBA00023242"/>
    </source>
</evidence>
<dbReference type="RefSeq" id="XP_025547734.1">
    <property type="nucleotide sequence ID" value="XM_025690526.1"/>
</dbReference>
<dbReference type="Gene3D" id="4.10.240.10">
    <property type="entry name" value="Zn(2)-C6 fungal-type DNA-binding domain"/>
    <property type="match status" value="1"/>
</dbReference>
<dbReference type="InterPro" id="IPR036864">
    <property type="entry name" value="Zn2-C6_fun-type_DNA-bd_sf"/>
</dbReference>
<dbReference type="OrthoDB" id="4450638at2759"/>
<dbReference type="EMBL" id="KZ824312">
    <property type="protein sequence ID" value="RAL08580.1"/>
    <property type="molecule type" value="Genomic_DNA"/>
</dbReference>
<keyword evidence="7" id="KW-1185">Reference proteome</keyword>